<organism evidence="1 2">
    <name type="scientific">Potamilus streckersoni</name>
    <dbReference type="NCBI Taxonomy" id="2493646"/>
    <lineage>
        <taxon>Eukaryota</taxon>
        <taxon>Metazoa</taxon>
        <taxon>Spiralia</taxon>
        <taxon>Lophotrochozoa</taxon>
        <taxon>Mollusca</taxon>
        <taxon>Bivalvia</taxon>
        <taxon>Autobranchia</taxon>
        <taxon>Heteroconchia</taxon>
        <taxon>Palaeoheterodonta</taxon>
        <taxon>Unionida</taxon>
        <taxon>Unionoidea</taxon>
        <taxon>Unionidae</taxon>
        <taxon>Ambleminae</taxon>
        <taxon>Lampsilini</taxon>
        <taxon>Potamilus</taxon>
    </lineage>
</organism>
<keyword evidence="2" id="KW-1185">Reference proteome</keyword>
<comment type="caution">
    <text evidence="1">The sequence shown here is derived from an EMBL/GenBank/DDBJ whole genome shotgun (WGS) entry which is preliminary data.</text>
</comment>
<reference evidence="1" key="1">
    <citation type="journal article" date="2021" name="Genome Biol. Evol.">
        <title>A High-Quality Reference Genome for a Parasitic Bivalve with Doubly Uniparental Inheritance (Bivalvia: Unionida).</title>
        <authorList>
            <person name="Smith C.H."/>
        </authorList>
    </citation>
    <scope>NUCLEOTIDE SEQUENCE</scope>
    <source>
        <strain evidence="1">CHS0354</strain>
    </source>
</reference>
<accession>A0AAE0VX80</accession>
<dbReference type="AlphaFoldDB" id="A0AAE0VX80"/>
<gene>
    <name evidence="1" type="ORF">CHS0354_011527</name>
</gene>
<evidence type="ECO:0000313" key="2">
    <source>
        <dbReference type="Proteomes" id="UP001195483"/>
    </source>
</evidence>
<evidence type="ECO:0000313" key="1">
    <source>
        <dbReference type="EMBL" id="KAK3593923.1"/>
    </source>
</evidence>
<proteinExistence type="predicted"/>
<dbReference type="EMBL" id="JAEAOA010000708">
    <property type="protein sequence ID" value="KAK3593923.1"/>
    <property type="molecule type" value="Genomic_DNA"/>
</dbReference>
<reference evidence="1" key="2">
    <citation type="journal article" date="2021" name="Genome Biol. Evol.">
        <title>Developing a high-quality reference genome for a parasitic bivalve with doubly uniparental inheritance (Bivalvia: Unionida).</title>
        <authorList>
            <person name="Smith C.H."/>
        </authorList>
    </citation>
    <scope>NUCLEOTIDE SEQUENCE</scope>
    <source>
        <strain evidence="1">CHS0354</strain>
        <tissue evidence="1">Mantle</tissue>
    </source>
</reference>
<name>A0AAE0VX80_9BIVA</name>
<dbReference type="Proteomes" id="UP001195483">
    <property type="component" value="Unassembled WGS sequence"/>
</dbReference>
<reference evidence="1" key="3">
    <citation type="submission" date="2023-05" db="EMBL/GenBank/DDBJ databases">
        <authorList>
            <person name="Smith C.H."/>
        </authorList>
    </citation>
    <scope>NUCLEOTIDE SEQUENCE</scope>
    <source>
        <strain evidence="1">CHS0354</strain>
        <tissue evidence="1">Mantle</tissue>
    </source>
</reference>
<protein>
    <submittedName>
        <fullName evidence="1">Uncharacterized protein</fullName>
    </submittedName>
</protein>
<sequence>MSWTFSPSLCGVSAAGPGYQATAQELTLEASHDWGIDDRGQQEDIEVTRLGYDVWGTVDEAHHVNSTVVLPEDSLLFSSVFRSSFASYSGELNVPRSLGPDSLLLNEYVDCRSSGDKLRADL</sequence>